<feature type="domain" description="HNH nuclease" evidence="2">
    <location>
        <begin position="373"/>
        <end position="425"/>
    </location>
</feature>
<reference evidence="3 5" key="1">
    <citation type="submission" date="2018-03" db="EMBL/GenBank/DDBJ databases">
        <title>Genomic Encyclopedia of Archaeal and Bacterial Type Strains, Phase II (KMG-II): from individual species to whole genera.</title>
        <authorList>
            <person name="Goeker M."/>
        </authorList>
    </citation>
    <scope>NUCLEOTIDE SEQUENCE [LARGE SCALE GENOMIC DNA]</scope>
    <source>
        <strain evidence="3 5">DSM 21548</strain>
    </source>
</reference>
<keyword evidence="3" id="KW-0378">Hydrolase</keyword>
<dbReference type="Pfam" id="PF13391">
    <property type="entry name" value="HNH_2"/>
    <property type="match status" value="1"/>
</dbReference>
<dbReference type="InterPro" id="IPR003615">
    <property type="entry name" value="HNH_nuc"/>
</dbReference>
<evidence type="ECO:0000256" key="1">
    <source>
        <dbReference type="SAM" id="MobiDB-lite"/>
    </source>
</evidence>
<dbReference type="EMBL" id="PYAU01000001">
    <property type="protein sequence ID" value="PSL39688.1"/>
    <property type="molecule type" value="Genomic_DNA"/>
</dbReference>
<evidence type="ECO:0000313" key="4">
    <source>
        <dbReference type="EMBL" id="RUQ85926.1"/>
    </source>
</evidence>
<evidence type="ECO:0000313" key="5">
    <source>
        <dbReference type="Proteomes" id="UP000241203"/>
    </source>
</evidence>
<dbReference type="SMART" id="SM00507">
    <property type="entry name" value="HNHc"/>
    <property type="match status" value="1"/>
</dbReference>
<organism evidence="3 5">
    <name type="scientific">Labedella gwakjiensis</name>
    <dbReference type="NCBI Taxonomy" id="390269"/>
    <lineage>
        <taxon>Bacteria</taxon>
        <taxon>Bacillati</taxon>
        <taxon>Actinomycetota</taxon>
        <taxon>Actinomycetes</taxon>
        <taxon>Micrococcales</taxon>
        <taxon>Microbacteriaceae</taxon>
        <taxon>Labedella</taxon>
    </lineage>
</organism>
<keyword evidence="6" id="KW-1185">Reference proteome</keyword>
<keyword evidence="3" id="KW-0540">Nuclease</keyword>
<sequence>MTTHGAALQDAVAHATEVLTAPVAGLVPGRLSTSEWMMMVRDVERLGRLVDAARVALAGDAEQRTGGPVDALAALRFASAVDAVATLTGLADRDAKRRIRLGATLNAGLSLTGAETRSVYPSVARAVSAGNLGVDAATILTDALEGVSPRIDPVVIAEAEEALVHLAEGSPDHPPLRADLVRGQAHLFVEAIDPDGVRPREEVARRKRRFTIGPDTHDGLIPVHGLLTLEIGAGLKRLIDAHVRKVTFTDGPRQLDDTTRPVEAAESVESVESVDDRTPAQRRHDTLADIVSAASRVKDAPELAGAAPAIIVTVTQTVLDSGRGVGSIDGVDTPISVDAIEKMTDSRGIQTVTMNPDRRILSLGSVQRCFTSSQRRAITARDGGCVIPGCTTPAGWCEVHHVIPWRAGGETHTDNGVLLCWGHHQNIDRGPWRLTMSDGIPHVRGPGHPDRTHTTKTRTGPPLTRTG</sequence>
<evidence type="ECO:0000313" key="3">
    <source>
        <dbReference type="EMBL" id="PSL39688.1"/>
    </source>
</evidence>
<dbReference type="Proteomes" id="UP000268291">
    <property type="component" value="Unassembled WGS sequence"/>
</dbReference>
<dbReference type="CDD" id="cd00085">
    <property type="entry name" value="HNHc"/>
    <property type="match status" value="1"/>
</dbReference>
<dbReference type="RefSeq" id="WP_106564523.1">
    <property type="nucleotide sequence ID" value="NZ_PYAU01000001.1"/>
</dbReference>
<keyword evidence="3" id="KW-0255">Endonuclease</keyword>
<comment type="caution">
    <text evidence="3">The sequence shown here is derived from an EMBL/GenBank/DDBJ whole genome shotgun (WGS) entry which is preliminary data.</text>
</comment>
<dbReference type="AlphaFoldDB" id="A0A2P8H0H4"/>
<dbReference type="EMBL" id="RZGY01000001">
    <property type="protein sequence ID" value="RUQ85926.1"/>
    <property type="molecule type" value="Genomic_DNA"/>
</dbReference>
<feature type="region of interest" description="Disordered" evidence="1">
    <location>
        <begin position="251"/>
        <end position="282"/>
    </location>
</feature>
<dbReference type="OrthoDB" id="5177627at2"/>
<reference evidence="4 6" key="2">
    <citation type="submission" date="2018-12" db="EMBL/GenBank/DDBJ databases">
        <authorList>
            <person name="hu s."/>
            <person name="Xu Y."/>
            <person name="Xu B."/>
            <person name="Li F."/>
        </authorList>
    </citation>
    <scope>NUCLEOTIDE SEQUENCE [LARGE SCALE GENOMIC DNA]</scope>
    <source>
        <strain evidence="4 6">KSW2-17</strain>
    </source>
</reference>
<dbReference type="Gene3D" id="1.10.30.50">
    <property type="match status" value="1"/>
</dbReference>
<feature type="compositionally biased region" description="Low complexity" evidence="1">
    <location>
        <begin position="262"/>
        <end position="271"/>
    </location>
</feature>
<evidence type="ECO:0000313" key="6">
    <source>
        <dbReference type="Proteomes" id="UP000268291"/>
    </source>
</evidence>
<dbReference type="InterPro" id="IPR003870">
    <property type="entry name" value="DUF222"/>
</dbReference>
<accession>A0A2P8H0H4</accession>
<gene>
    <name evidence="3" type="ORF">CLV49_3333</name>
    <name evidence="4" type="ORF">ELQ93_02590</name>
</gene>
<dbReference type="Proteomes" id="UP000241203">
    <property type="component" value="Unassembled WGS sequence"/>
</dbReference>
<proteinExistence type="predicted"/>
<name>A0A2P8H0H4_9MICO</name>
<dbReference type="Pfam" id="PF02720">
    <property type="entry name" value="DUF222"/>
    <property type="match status" value="1"/>
</dbReference>
<evidence type="ECO:0000259" key="2">
    <source>
        <dbReference type="SMART" id="SM00507"/>
    </source>
</evidence>
<dbReference type="GO" id="GO:0004519">
    <property type="term" value="F:endonuclease activity"/>
    <property type="evidence" value="ECO:0007669"/>
    <property type="project" value="UniProtKB-KW"/>
</dbReference>
<feature type="region of interest" description="Disordered" evidence="1">
    <location>
        <begin position="442"/>
        <end position="467"/>
    </location>
</feature>
<protein>
    <submittedName>
        <fullName evidence="3">HNH endonuclease</fullName>
    </submittedName>
</protein>